<name>A0ABN9WV07_9DINO</name>
<keyword evidence="2" id="KW-1185">Reference proteome</keyword>
<evidence type="ECO:0000313" key="2">
    <source>
        <dbReference type="Proteomes" id="UP001189429"/>
    </source>
</evidence>
<dbReference type="Proteomes" id="UP001189429">
    <property type="component" value="Unassembled WGS sequence"/>
</dbReference>
<feature type="non-terminal residue" evidence="1">
    <location>
        <position position="61"/>
    </location>
</feature>
<evidence type="ECO:0000313" key="1">
    <source>
        <dbReference type="EMBL" id="CAK0890056.1"/>
    </source>
</evidence>
<protein>
    <submittedName>
        <fullName evidence="1">Uncharacterized protein</fullName>
    </submittedName>
</protein>
<feature type="non-terminal residue" evidence="1">
    <location>
        <position position="1"/>
    </location>
</feature>
<dbReference type="EMBL" id="CAUYUJ010019292">
    <property type="protein sequence ID" value="CAK0890056.1"/>
    <property type="molecule type" value="Genomic_DNA"/>
</dbReference>
<comment type="caution">
    <text evidence="1">The sequence shown here is derived from an EMBL/GenBank/DDBJ whole genome shotgun (WGS) entry which is preliminary data.</text>
</comment>
<gene>
    <name evidence="1" type="ORF">PCOR1329_LOCUS70383</name>
</gene>
<organism evidence="1 2">
    <name type="scientific">Prorocentrum cordatum</name>
    <dbReference type="NCBI Taxonomy" id="2364126"/>
    <lineage>
        <taxon>Eukaryota</taxon>
        <taxon>Sar</taxon>
        <taxon>Alveolata</taxon>
        <taxon>Dinophyceae</taxon>
        <taxon>Prorocentrales</taxon>
        <taxon>Prorocentraceae</taxon>
        <taxon>Prorocentrum</taxon>
    </lineage>
</organism>
<accession>A0ABN9WV07</accession>
<reference evidence="1" key="1">
    <citation type="submission" date="2023-10" db="EMBL/GenBank/DDBJ databases">
        <authorList>
            <person name="Chen Y."/>
            <person name="Shah S."/>
            <person name="Dougan E. K."/>
            <person name="Thang M."/>
            <person name="Chan C."/>
        </authorList>
    </citation>
    <scope>NUCLEOTIDE SEQUENCE [LARGE SCALE GENOMIC DNA]</scope>
</reference>
<proteinExistence type="predicted"/>
<sequence>GGRRHLPRPAGRLAARPTGCCSGQRLPLPSDMPWRLRCLLRRRFLRRRTKGRRCTSVPRSV</sequence>